<dbReference type="GO" id="GO:0019905">
    <property type="term" value="F:syntaxin binding"/>
    <property type="evidence" value="ECO:0007669"/>
    <property type="project" value="TreeGrafter"/>
</dbReference>
<evidence type="ECO:0000256" key="1">
    <source>
        <dbReference type="ARBA" id="ARBA00004601"/>
    </source>
</evidence>
<name>A0A9P8PHP6_9ASCO</name>
<dbReference type="OrthoDB" id="10259024at2759"/>
<dbReference type="GO" id="GO:0015031">
    <property type="term" value="P:protein transport"/>
    <property type="evidence" value="ECO:0007669"/>
    <property type="project" value="UniProtKB-KW"/>
</dbReference>
<comment type="caution">
    <text evidence="8">The sequence shown here is derived from an EMBL/GenBank/DDBJ whole genome shotgun (WGS) entry which is preliminary data.</text>
</comment>
<dbReference type="InterPro" id="IPR039745">
    <property type="entry name" value="Vps54"/>
</dbReference>
<dbReference type="GO" id="GO:0006896">
    <property type="term" value="P:Golgi to vacuole transport"/>
    <property type="evidence" value="ECO:0007669"/>
    <property type="project" value="TreeGrafter"/>
</dbReference>
<keyword evidence="6" id="KW-0175">Coiled coil</keyword>
<reference evidence="8" key="1">
    <citation type="journal article" date="2021" name="Open Biol.">
        <title>Shared evolutionary footprints suggest mitochondrial oxidative damage underlies multiple complex I losses in fungi.</title>
        <authorList>
            <person name="Schikora-Tamarit M.A."/>
            <person name="Marcet-Houben M."/>
            <person name="Nosek J."/>
            <person name="Gabaldon T."/>
        </authorList>
    </citation>
    <scope>NUCLEOTIDE SEQUENCE</scope>
    <source>
        <strain evidence="8">CBS6341</strain>
    </source>
</reference>
<protein>
    <recommendedName>
        <fullName evidence="10">Vacuolar protein sorting-associated protein 54 C-terminal domain-containing protein</fullName>
    </recommendedName>
</protein>
<evidence type="ECO:0000256" key="6">
    <source>
        <dbReference type="ARBA" id="ARBA00023054"/>
    </source>
</evidence>
<dbReference type="EMBL" id="JAEUBF010001278">
    <property type="protein sequence ID" value="KAH3671444.1"/>
    <property type="molecule type" value="Genomic_DNA"/>
</dbReference>
<evidence type="ECO:0000256" key="7">
    <source>
        <dbReference type="SAM" id="MobiDB-lite"/>
    </source>
</evidence>
<sequence length="891" mass="102603">MDQSIPKQDISPIEISNPPSIEITDTSTNIISNDNNNNQLNNESRESLDTLNSLKITEEDDELSFNNDLASISNTQRFGRKSFESSSNFTSSFRQSLDENGSISLGYNNVSIQSISPLGPNSIYELIANVDNQNYNNNNANTNTNKIKHNNQRNFNNNRYPLNISKPTQSDIPPVIISKFTKPSKVELKQYLNDIDEEFEKFNSNKKLTTSTLEKINNNQIENNINNNFGNENDQKLKFDDLNTIPKIFFTKNFNLDDPRIFKLVIEDCKLINLNDILQDKLSLYLDTIEIHLVDEISKSSNSFFDALNDLNDINLKNLKTIELVNKIHKDLQILQRDKIDQNLLKFKLQKRKLNISKLEQGLLQLKKIQQEVSIANQLFLKSNYNDCLNKLDYIQLLINGNVEIANYPFPLLNLIDLPGLSSILENLKNLKNSTGESISKIFIDYLLNDLRNNYENIQYFENFQNITINHQIFANDLQEDDLFRIDVSNFLKNLLRTEEISTTFLKYQDQVINEMKNIVRIFLPNEDNIDEIKGTSQTSSKGNNGNSSGKSLSTLIKSLTPKEFEFMLIKIFAATSKGFQRLKFHQKALLDLTLNESHQDLSKLDFNSIDIKNCINKSIEIIQLRIGKVISVRKDINLTLRLDLFLRFFYTNSEFLNYCESISGLNFKFLPDVLNLQIKNFINHNQIQFKNKINESLDKEEWKPTIVETEIQSIINKIVNNENLDGNHDWKTQLFKDLNENSNDEIDKDIDNKEDNNNAVQQNSHKRSIVVNDKMFVASNSLINLIGLVKDNLILKSNFNHLSTVLEFQILELIKQFNLKTVQVISLKDGNLNTEINLSIVGESIDCLQELLQFIRLIFDNVDMSNDYNSLLNSLTTTKSKIDSISIMPV</sequence>
<dbReference type="GO" id="GO:0005829">
    <property type="term" value="C:cytosol"/>
    <property type="evidence" value="ECO:0007669"/>
    <property type="project" value="GOC"/>
</dbReference>
<evidence type="ECO:0000256" key="3">
    <source>
        <dbReference type="ARBA" id="ARBA00022448"/>
    </source>
</evidence>
<keyword evidence="9" id="KW-1185">Reference proteome</keyword>
<accession>A0A9P8PHP6</accession>
<dbReference type="PANTHER" id="PTHR12965:SF0">
    <property type="entry name" value="VACUOLAR PROTEIN SORTING-ASSOCIATED PROTEIN 54"/>
    <property type="match status" value="1"/>
</dbReference>
<comment type="similarity">
    <text evidence="2">Belongs to the VPS54 family.</text>
</comment>
<keyword evidence="4" id="KW-0653">Protein transport</keyword>
<evidence type="ECO:0000313" key="8">
    <source>
        <dbReference type="EMBL" id="KAH3671444.1"/>
    </source>
</evidence>
<reference evidence="8" key="2">
    <citation type="submission" date="2021-01" db="EMBL/GenBank/DDBJ databases">
        <authorList>
            <person name="Schikora-Tamarit M.A."/>
        </authorList>
    </citation>
    <scope>NUCLEOTIDE SEQUENCE</scope>
    <source>
        <strain evidence="8">CBS6341</strain>
    </source>
</reference>
<dbReference type="GO" id="GO:0042147">
    <property type="term" value="P:retrograde transport, endosome to Golgi"/>
    <property type="evidence" value="ECO:0007669"/>
    <property type="project" value="InterPro"/>
</dbReference>
<dbReference type="Proteomes" id="UP000769528">
    <property type="component" value="Unassembled WGS sequence"/>
</dbReference>
<evidence type="ECO:0000313" key="9">
    <source>
        <dbReference type="Proteomes" id="UP000769528"/>
    </source>
</evidence>
<dbReference type="GO" id="GO:0000938">
    <property type="term" value="C:GARP complex"/>
    <property type="evidence" value="ECO:0007669"/>
    <property type="project" value="InterPro"/>
</dbReference>
<evidence type="ECO:0000256" key="2">
    <source>
        <dbReference type="ARBA" id="ARBA00009150"/>
    </source>
</evidence>
<feature type="region of interest" description="Disordered" evidence="7">
    <location>
        <begin position="1"/>
        <end position="43"/>
    </location>
</feature>
<dbReference type="AlphaFoldDB" id="A0A9P8PHP6"/>
<keyword evidence="3" id="KW-0813">Transport</keyword>
<evidence type="ECO:0000256" key="4">
    <source>
        <dbReference type="ARBA" id="ARBA00022927"/>
    </source>
</evidence>
<organism evidence="8 9">
    <name type="scientific">Wickerhamomyces mucosus</name>
    <dbReference type="NCBI Taxonomy" id="1378264"/>
    <lineage>
        <taxon>Eukaryota</taxon>
        <taxon>Fungi</taxon>
        <taxon>Dikarya</taxon>
        <taxon>Ascomycota</taxon>
        <taxon>Saccharomycotina</taxon>
        <taxon>Saccharomycetes</taxon>
        <taxon>Phaffomycetales</taxon>
        <taxon>Wickerhamomycetaceae</taxon>
        <taxon>Wickerhamomyces</taxon>
    </lineage>
</organism>
<gene>
    <name evidence="8" type="ORF">WICMUC_004625</name>
</gene>
<keyword evidence="5" id="KW-0333">Golgi apparatus</keyword>
<feature type="region of interest" description="Disordered" evidence="7">
    <location>
        <begin position="746"/>
        <end position="765"/>
    </location>
</feature>
<comment type="subcellular location">
    <subcellularLocation>
        <location evidence="1">Golgi apparatus</location>
        <location evidence="1">trans-Golgi network</location>
    </subcellularLocation>
</comment>
<proteinExistence type="inferred from homology"/>
<evidence type="ECO:0008006" key="10">
    <source>
        <dbReference type="Google" id="ProtNLM"/>
    </source>
</evidence>
<evidence type="ECO:0000256" key="5">
    <source>
        <dbReference type="ARBA" id="ARBA00023034"/>
    </source>
</evidence>
<dbReference type="PANTHER" id="PTHR12965">
    <property type="entry name" value="VACUOLAR PROTEIN SORTING 54"/>
    <property type="match status" value="1"/>
</dbReference>
<feature type="compositionally biased region" description="Low complexity" evidence="7">
    <location>
        <begin position="10"/>
        <end position="42"/>
    </location>
</feature>